<dbReference type="AlphaFoldDB" id="A0A0L0P5V2"/>
<sequence length="32" mass="3825">MEEIVSMVNDFYKKKEKKKKNAPVLLPTTHYD</sequence>
<organism evidence="1 2">
    <name type="scientific">Candidozyma auris</name>
    <name type="common">Yeast</name>
    <name type="synonym">Candida auris</name>
    <dbReference type="NCBI Taxonomy" id="498019"/>
    <lineage>
        <taxon>Eukaryota</taxon>
        <taxon>Fungi</taxon>
        <taxon>Dikarya</taxon>
        <taxon>Ascomycota</taxon>
        <taxon>Saccharomycotina</taxon>
        <taxon>Pichiomycetes</taxon>
        <taxon>Metschnikowiaceae</taxon>
        <taxon>Candidozyma</taxon>
    </lineage>
</organism>
<accession>A0A0L0P5V2</accession>
<proteinExistence type="predicted"/>
<reference evidence="2" key="1">
    <citation type="journal article" date="2015" name="BMC Genomics">
        <title>Draft genome of a commonly misdiagnosed multidrug resistant pathogen Candida auris.</title>
        <authorList>
            <person name="Chatterjee S."/>
            <person name="Alampalli S.V."/>
            <person name="Nageshan R.K."/>
            <person name="Chettiar S.T."/>
            <person name="Joshi S."/>
            <person name="Tatu U.S."/>
        </authorList>
    </citation>
    <scope>NUCLEOTIDE SEQUENCE [LARGE SCALE GENOMIC DNA]</scope>
    <source>
        <strain evidence="2">6684</strain>
    </source>
</reference>
<evidence type="ECO:0000313" key="1">
    <source>
        <dbReference type="EMBL" id="KNE01758.1"/>
    </source>
</evidence>
<name>A0A0L0P5V2_CANAR</name>
<evidence type="ECO:0000313" key="2">
    <source>
        <dbReference type="Proteomes" id="UP000037122"/>
    </source>
</evidence>
<dbReference type="Proteomes" id="UP000037122">
    <property type="component" value="Unassembled WGS sequence"/>
</dbReference>
<comment type="caution">
    <text evidence="1">The sequence shown here is derived from an EMBL/GenBank/DDBJ whole genome shotgun (WGS) entry which is preliminary data.</text>
</comment>
<gene>
    <name evidence="1" type="ORF">QG37_01096</name>
</gene>
<dbReference type="EMBL" id="LGST01000008">
    <property type="protein sequence ID" value="KNE01758.1"/>
    <property type="molecule type" value="Genomic_DNA"/>
</dbReference>
<protein>
    <submittedName>
        <fullName evidence="1">Uncharacterized protein</fullName>
    </submittedName>
</protein>
<dbReference type="VEuPathDB" id="FungiDB:QG37_01096"/>